<reference evidence="1" key="2">
    <citation type="journal article" date="2021" name="PeerJ">
        <title>Extensive microbial diversity within the chicken gut microbiome revealed by metagenomics and culture.</title>
        <authorList>
            <person name="Gilroy R."/>
            <person name="Ravi A."/>
            <person name="Getino M."/>
            <person name="Pursley I."/>
            <person name="Horton D.L."/>
            <person name="Alikhan N.F."/>
            <person name="Baker D."/>
            <person name="Gharbi K."/>
            <person name="Hall N."/>
            <person name="Watson M."/>
            <person name="Adriaenssens E.M."/>
            <person name="Foster-Nyarko E."/>
            <person name="Jarju S."/>
            <person name="Secka A."/>
            <person name="Antonio M."/>
            <person name="Oren A."/>
            <person name="Chaudhuri R.R."/>
            <person name="La Ragione R."/>
            <person name="Hildebrand F."/>
            <person name="Pallen M.J."/>
        </authorList>
    </citation>
    <scope>NUCLEOTIDE SEQUENCE</scope>
    <source>
        <strain evidence="1">B3-4054</strain>
    </source>
</reference>
<protein>
    <recommendedName>
        <fullName evidence="3">NADPH-dependent FMN reductase-like domain-containing protein</fullName>
    </recommendedName>
</protein>
<evidence type="ECO:0000313" key="2">
    <source>
        <dbReference type="Proteomes" id="UP000823616"/>
    </source>
</evidence>
<evidence type="ECO:0008006" key="3">
    <source>
        <dbReference type="Google" id="ProtNLM"/>
    </source>
</evidence>
<proteinExistence type="predicted"/>
<sequence length="216" mass="23318">MKTTLFNASPKRGKSASGFLLEKLKARLKTDSRLEWNEGAFYAKASFDSAAGCLRESERWVFAFPLYVDGLPGHFLDFLVRLSNTALDLPQHPRVYAIVNSGFYEGKQNELALEILSNCCARNGWIWSGGIGVGGGPSLAVLAGAKNGRGPMAPVDAAIDMLAQKIIRGEAAGTVFTQIAMPRFLYKLAGEIGWRQSIRANGGRPRDLGKRPGAGS</sequence>
<comment type="caution">
    <text evidence="1">The sequence shown here is derived from an EMBL/GenBank/DDBJ whole genome shotgun (WGS) entry which is preliminary data.</text>
</comment>
<dbReference type="Gene3D" id="3.40.50.360">
    <property type="match status" value="1"/>
</dbReference>
<dbReference type="AlphaFoldDB" id="A0A9D9EQL3"/>
<dbReference type="Proteomes" id="UP000823616">
    <property type="component" value="Unassembled WGS sequence"/>
</dbReference>
<name>A0A9D9EQL3_9SPIR</name>
<dbReference type="EMBL" id="JADIMS010000138">
    <property type="protein sequence ID" value="MBO8450905.1"/>
    <property type="molecule type" value="Genomic_DNA"/>
</dbReference>
<gene>
    <name evidence="1" type="ORF">IAA96_07350</name>
</gene>
<dbReference type="SUPFAM" id="SSF52218">
    <property type="entry name" value="Flavoproteins"/>
    <property type="match status" value="1"/>
</dbReference>
<dbReference type="InterPro" id="IPR029039">
    <property type="entry name" value="Flavoprotein-like_sf"/>
</dbReference>
<organism evidence="1 2">
    <name type="scientific">Candidatus Avitreponema avistercoris</name>
    <dbReference type="NCBI Taxonomy" id="2840705"/>
    <lineage>
        <taxon>Bacteria</taxon>
        <taxon>Pseudomonadati</taxon>
        <taxon>Spirochaetota</taxon>
        <taxon>Spirochaetia</taxon>
        <taxon>Spirochaetales</taxon>
        <taxon>Candidatus Avitreponema</taxon>
    </lineage>
</organism>
<reference evidence="1" key="1">
    <citation type="submission" date="2020-10" db="EMBL/GenBank/DDBJ databases">
        <authorList>
            <person name="Gilroy R."/>
        </authorList>
    </citation>
    <scope>NUCLEOTIDE SEQUENCE</scope>
    <source>
        <strain evidence="1">B3-4054</strain>
    </source>
</reference>
<evidence type="ECO:0000313" key="1">
    <source>
        <dbReference type="EMBL" id="MBO8450905.1"/>
    </source>
</evidence>
<accession>A0A9D9EQL3</accession>